<dbReference type="Pfam" id="PF05235">
    <property type="entry name" value="CHAD"/>
    <property type="match status" value="1"/>
</dbReference>
<dbReference type="InterPro" id="IPR038186">
    <property type="entry name" value="CHAD_dom_sf"/>
</dbReference>
<proteinExistence type="predicted"/>
<keyword evidence="5" id="KW-1185">Reference proteome</keyword>
<protein>
    <submittedName>
        <fullName evidence="2">CHAD domain-containing protein</fullName>
    </submittedName>
</protein>
<sequence>MESAYSFFDQLILSELTNSLQLLKTSHENVVHPVVHETRKSLKKIRGWLKAAGSHPNTKKYNQQLSSIGKEISALRDSSSAMDALQKVREKYGSLLSPAVFMPVVEYLNNRKEILSGAAIKRLSKTESRLLEFQRSYEPFYVDDPSDLLQGISKTYGAARAAFSATKTTGESEHFHEWRKRSKDLQYQCLLFPEPPVFIQDLNREISLLTTILGDDQDLYLLNNALAHLNLEDTHQDLIEDILTREHSLHHNEAITIGSKIFKDPKNIFIKELAEFYDENTSQ</sequence>
<accession>A0A9X1HN02</accession>
<evidence type="ECO:0000313" key="3">
    <source>
        <dbReference type="EMBL" id="MCA6076087.1"/>
    </source>
</evidence>
<evidence type="ECO:0000259" key="1">
    <source>
        <dbReference type="SMART" id="SM00880"/>
    </source>
</evidence>
<name>A0A9X1HN02_9BACT</name>
<dbReference type="EMBL" id="JAIXNE010000004">
    <property type="protein sequence ID" value="MCA6077215.1"/>
    <property type="molecule type" value="Genomic_DNA"/>
</dbReference>
<dbReference type="EMBL" id="JAIXNE010000003">
    <property type="protein sequence ID" value="MCA6076087.1"/>
    <property type="molecule type" value="Genomic_DNA"/>
</dbReference>
<evidence type="ECO:0000313" key="5">
    <source>
        <dbReference type="Proteomes" id="UP001139409"/>
    </source>
</evidence>
<dbReference type="InterPro" id="IPR007899">
    <property type="entry name" value="CHAD_dom"/>
</dbReference>
<comment type="caution">
    <text evidence="2">The sequence shown here is derived from an EMBL/GenBank/DDBJ whole genome shotgun (WGS) entry which is preliminary data.</text>
</comment>
<dbReference type="Proteomes" id="UP001139409">
    <property type="component" value="Unassembled WGS sequence"/>
</dbReference>
<dbReference type="Gene3D" id="1.40.20.10">
    <property type="entry name" value="CHAD domain"/>
    <property type="match status" value="1"/>
</dbReference>
<dbReference type="SMART" id="SM00880">
    <property type="entry name" value="CHAD"/>
    <property type="match status" value="1"/>
</dbReference>
<gene>
    <name evidence="2" type="ORF">LDX50_08520</name>
    <name evidence="3" type="ORF">LDX50_14490</name>
    <name evidence="4" type="ORF">LDX50_20210</name>
</gene>
<dbReference type="AlphaFoldDB" id="A0A9X1HN02"/>
<dbReference type="EMBL" id="JAIXNE010000002">
    <property type="protein sequence ID" value="MCA6074910.1"/>
    <property type="molecule type" value="Genomic_DNA"/>
</dbReference>
<dbReference type="PANTHER" id="PTHR39339:SF1">
    <property type="entry name" value="CHAD DOMAIN-CONTAINING PROTEIN"/>
    <property type="match status" value="1"/>
</dbReference>
<feature type="domain" description="CHAD" evidence="1">
    <location>
        <begin position="12"/>
        <end position="257"/>
    </location>
</feature>
<reference evidence="2" key="1">
    <citation type="submission" date="2021-09" db="EMBL/GenBank/DDBJ databases">
        <title>Fulvivirga sp. isolated from coastal sediment.</title>
        <authorList>
            <person name="Yu H."/>
        </authorList>
    </citation>
    <scope>NUCLEOTIDE SEQUENCE</scope>
    <source>
        <strain evidence="2">1062</strain>
    </source>
</reference>
<dbReference type="PANTHER" id="PTHR39339">
    <property type="entry name" value="SLR1444 PROTEIN"/>
    <property type="match status" value="1"/>
</dbReference>
<organism evidence="2 5">
    <name type="scientific">Fulvivirga sedimenti</name>
    <dbReference type="NCBI Taxonomy" id="2879465"/>
    <lineage>
        <taxon>Bacteria</taxon>
        <taxon>Pseudomonadati</taxon>
        <taxon>Bacteroidota</taxon>
        <taxon>Cytophagia</taxon>
        <taxon>Cytophagales</taxon>
        <taxon>Fulvivirgaceae</taxon>
        <taxon>Fulvivirga</taxon>
    </lineage>
</organism>
<evidence type="ECO:0000313" key="4">
    <source>
        <dbReference type="EMBL" id="MCA6077215.1"/>
    </source>
</evidence>
<evidence type="ECO:0000313" key="2">
    <source>
        <dbReference type="EMBL" id="MCA6074910.1"/>
    </source>
</evidence>
<dbReference type="RefSeq" id="WP_225698019.1">
    <property type="nucleotide sequence ID" value="NZ_JAIXNE010000002.1"/>
</dbReference>